<keyword evidence="2" id="KW-1185">Reference proteome</keyword>
<dbReference type="Proteomes" id="UP001497680">
    <property type="component" value="Unassembled WGS sequence"/>
</dbReference>
<evidence type="ECO:0000313" key="2">
    <source>
        <dbReference type="Proteomes" id="UP001497680"/>
    </source>
</evidence>
<dbReference type="EMBL" id="MU394282">
    <property type="protein sequence ID" value="KAI6092905.1"/>
    <property type="molecule type" value="Genomic_DNA"/>
</dbReference>
<evidence type="ECO:0000313" key="1">
    <source>
        <dbReference type="EMBL" id="KAI6092905.1"/>
    </source>
</evidence>
<protein>
    <submittedName>
        <fullName evidence="1">HSP20-like chaperone</fullName>
    </submittedName>
</protein>
<name>A0ACC0DL16_9PEZI</name>
<proteinExistence type="predicted"/>
<sequence length="202" mass="22427">MSQVTPEVLWAQRSSNTDPEKNFIYLTISVPDVPKENLKLDLQPTGLTFTGHSETLKRTYHLDLAFYAEIDTAESKVHHTARNVELKLRKKELNDEYWPRLLKESKKVQFLKTDFDKWVDEDEQNEAPEEDFSQFGGMGGMPGMGGMGGGGDFGGIDFSKLGGGDMMPGGEEEDDESDDDDMPALEGEEDAKEETPATKAAA</sequence>
<comment type="caution">
    <text evidence="1">The sequence shown here is derived from an EMBL/GenBank/DDBJ whole genome shotgun (WGS) entry which is preliminary data.</text>
</comment>
<accession>A0ACC0DL16</accession>
<reference evidence="1 2" key="1">
    <citation type="journal article" date="2022" name="New Phytol.">
        <title>Ecological generalism drives hyperdiversity of secondary metabolite gene clusters in xylarialean endophytes.</title>
        <authorList>
            <person name="Franco M.E.E."/>
            <person name="Wisecaver J.H."/>
            <person name="Arnold A.E."/>
            <person name="Ju Y.M."/>
            <person name="Slot J.C."/>
            <person name="Ahrendt S."/>
            <person name="Moore L.P."/>
            <person name="Eastman K.E."/>
            <person name="Scott K."/>
            <person name="Konkel Z."/>
            <person name="Mondo S.J."/>
            <person name="Kuo A."/>
            <person name="Hayes R.D."/>
            <person name="Haridas S."/>
            <person name="Andreopoulos B."/>
            <person name="Riley R."/>
            <person name="LaButti K."/>
            <person name="Pangilinan J."/>
            <person name="Lipzen A."/>
            <person name="Amirebrahimi M."/>
            <person name="Yan J."/>
            <person name="Adam C."/>
            <person name="Keymanesh K."/>
            <person name="Ng V."/>
            <person name="Louie K."/>
            <person name="Northen T."/>
            <person name="Drula E."/>
            <person name="Henrissat B."/>
            <person name="Hsieh H.M."/>
            <person name="Youens-Clark K."/>
            <person name="Lutzoni F."/>
            <person name="Miadlikowska J."/>
            <person name="Eastwood D.C."/>
            <person name="Hamelin R.C."/>
            <person name="Grigoriev I.V."/>
            <person name="U'Ren J.M."/>
        </authorList>
    </citation>
    <scope>NUCLEOTIDE SEQUENCE [LARGE SCALE GENOMIC DNA]</scope>
    <source>
        <strain evidence="1 2">ER1909</strain>
    </source>
</reference>
<gene>
    <name evidence="1" type="ORF">F4821DRAFT_223518</name>
</gene>
<organism evidence="1 2">
    <name type="scientific">Hypoxylon rubiginosum</name>
    <dbReference type="NCBI Taxonomy" id="110542"/>
    <lineage>
        <taxon>Eukaryota</taxon>
        <taxon>Fungi</taxon>
        <taxon>Dikarya</taxon>
        <taxon>Ascomycota</taxon>
        <taxon>Pezizomycotina</taxon>
        <taxon>Sordariomycetes</taxon>
        <taxon>Xylariomycetidae</taxon>
        <taxon>Xylariales</taxon>
        <taxon>Hypoxylaceae</taxon>
        <taxon>Hypoxylon</taxon>
    </lineage>
</organism>